<evidence type="ECO:0000313" key="2">
    <source>
        <dbReference type="Proteomes" id="UP001454036"/>
    </source>
</evidence>
<dbReference type="AlphaFoldDB" id="A0AAV3QIG4"/>
<dbReference type="EMBL" id="BAABME010004872">
    <property type="protein sequence ID" value="GAA0163855.1"/>
    <property type="molecule type" value="Genomic_DNA"/>
</dbReference>
<name>A0AAV3QIG4_LITER</name>
<protein>
    <submittedName>
        <fullName evidence="1">Uncharacterized protein</fullName>
    </submittedName>
</protein>
<sequence length="156" mass="17494">MASRDTPPLVTISVVPFVERPTSLPVLEGGLLTLEPNTPGSVLLKELVVWQVKPTPSTPIASTFVPPNNCLLPKIDPYEELDIAGLQVDLMDPRAAAVFVSKKDEGRLYLDFIFGGQEKNCLFIYFFGHLLDLLYCFLFRDVTDLLYLLFTILNFD</sequence>
<reference evidence="1 2" key="1">
    <citation type="submission" date="2024-01" db="EMBL/GenBank/DDBJ databases">
        <title>The complete chloroplast genome sequence of Lithospermum erythrorhizon: insights into the phylogenetic relationship among Boraginaceae species and the maternal lineages of purple gromwells.</title>
        <authorList>
            <person name="Okada T."/>
            <person name="Watanabe K."/>
        </authorList>
    </citation>
    <scope>NUCLEOTIDE SEQUENCE [LARGE SCALE GENOMIC DNA]</scope>
</reference>
<keyword evidence="2" id="KW-1185">Reference proteome</keyword>
<comment type="caution">
    <text evidence="1">The sequence shown here is derived from an EMBL/GenBank/DDBJ whole genome shotgun (WGS) entry which is preliminary data.</text>
</comment>
<accession>A0AAV3QIG4</accession>
<organism evidence="1 2">
    <name type="scientific">Lithospermum erythrorhizon</name>
    <name type="common">Purple gromwell</name>
    <name type="synonym">Lithospermum officinale var. erythrorhizon</name>
    <dbReference type="NCBI Taxonomy" id="34254"/>
    <lineage>
        <taxon>Eukaryota</taxon>
        <taxon>Viridiplantae</taxon>
        <taxon>Streptophyta</taxon>
        <taxon>Embryophyta</taxon>
        <taxon>Tracheophyta</taxon>
        <taxon>Spermatophyta</taxon>
        <taxon>Magnoliopsida</taxon>
        <taxon>eudicotyledons</taxon>
        <taxon>Gunneridae</taxon>
        <taxon>Pentapetalae</taxon>
        <taxon>asterids</taxon>
        <taxon>lamiids</taxon>
        <taxon>Boraginales</taxon>
        <taxon>Boraginaceae</taxon>
        <taxon>Boraginoideae</taxon>
        <taxon>Lithospermeae</taxon>
        <taxon>Lithospermum</taxon>
    </lineage>
</organism>
<proteinExistence type="predicted"/>
<dbReference type="Proteomes" id="UP001454036">
    <property type="component" value="Unassembled WGS sequence"/>
</dbReference>
<evidence type="ECO:0000313" key="1">
    <source>
        <dbReference type="EMBL" id="GAA0163855.1"/>
    </source>
</evidence>
<gene>
    <name evidence="1" type="ORF">LIER_19626</name>
</gene>